<accession>A0A0L0C4A4</accession>
<dbReference type="Proteomes" id="UP000037069">
    <property type="component" value="Unassembled WGS sequence"/>
</dbReference>
<comment type="caution">
    <text evidence="2">The sequence shown here is derived from an EMBL/GenBank/DDBJ whole genome shotgun (WGS) entry which is preliminary data.</text>
</comment>
<dbReference type="AlphaFoldDB" id="A0A0L0C4A4"/>
<gene>
    <name evidence="2" type="ORF">FF38_12670</name>
</gene>
<evidence type="ECO:0000313" key="2">
    <source>
        <dbReference type="EMBL" id="KNC27120.1"/>
    </source>
</evidence>
<evidence type="ECO:0008006" key="4">
    <source>
        <dbReference type="Google" id="ProtNLM"/>
    </source>
</evidence>
<protein>
    <recommendedName>
        <fullName evidence="4">Protein G12</fullName>
    </recommendedName>
</protein>
<evidence type="ECO:0000256" key="1">
    <source>
        <dbReference type="SAM" id="SignalP"/>
    </source>
</evidence>
<reference evidence="2 3" key="1">
    <citation type="journal article" date="2015" name="Nat. Commun.">
        <title>Lucilia cuprina genome unlocks parasitic fly biology to underpin future interventions.</title>
        <authorList>
            <person name="Anstead C.A."/>
            <person name="Korhonen P.K."/>
            <person name="Young N.D."/>
            <person name="Hall R.S."/>
            <person name="Jex A.R."/>
            <person name="Murali S.C."/>
            <person name="Hughes D.S."/>
            <person name="Lee S.F."/>
            <person name="Perry T."/>
            <person name="Stroehlein A.J."/>
            <person name="Ansell B.R."/>
            <person name="Breugelmans B."/>
            <person name="Hofmann A."/>
            <person name="Qu J."/>
            <person name="Dugan S."/>
            <person name="Lee S.L."/>
            <person name="Chao H."/>
            <person name="Dinh H."/>
            <person name="Han Y."/>
            <person name="Doddapaneni H.V."/>
            <person name="Worley K.C."/>
            <person name="Muzny D.M."/>
            <person name="Ioannidis P."/>
            <person name="Waterhouse R.M."/>
            <person name="Zdobnov E.M."/>
            <person name="James P.J."/>
            <person name="Bagnall N.H."/>
            <person name="Kotze A.C."/>
            <person name="Gibbs R.A."/>
            <person name="Richards S."/>
            <person name="Batterham P."/>
            <person name="Gasser R.B."/>
        </authorList>
    </citation>
    <scope>NUCLEOTIDE SEQUENCE [LARGE SCALE GENOMIC DNA]</scope>
    <source>
        <strain evidence="2 3">LS</strain>
        <tissue evidence="2">Full body</tissue>
    </source>
</reference>
<feature type="signal peptide" evidence="1">
    <location>
        <begin position="1"/>
        <end position="21"/>
    </location>
</feature>
<name>A0A0L0C4A4_LUCCU</name>
<keyword evidence="3" id="KW-1185">Reference proteome</keyword>
<evidence type="ECO:0000313" key="3">
    <source>
        <dbReference type="Proteomes" id="UP000037069"/>
    </source>
</evidence>
<proteinExistence type="predicted"/>
<organism evidence="2 3">
    <name type="scientific">Lucilia cuprina</name>
    <name type="common">Green bottle fly</name>
    <name type="synonym">Australian sheep blowfly</name>
    <dbReference type="NCBI Taxonomy" id="7375"/>
    <lineage>
        <taxon>Eukaryota</taxon>
        <taxon>Metazoa</taxon>
        <taxon>Ecdysozoa</taxon>
        <taxon>Arthropoda</taxon>
        <taxon>Hexapoda</taxon>
        <taxon>Insecta</taxon>
        <taxon>Pterygota</taxon>
        <taxon>Neoptera</taxon>
        <taxon>Endopterygota</taxon>
        <taxon>Diptera</taxon>
        <taxon>Brachycera</taxon>
        <taxon>Muscomorpha</taxon>
        <taxon>Oestroidea</taxon>
        <taxon>Calliphoridae</taxon>
        <taxon>Luciliinae</taxon>
        <taxon>Lucilia</taxon>
    </lineage>
</organism>
<dbReference type="OrthoDB" id="8033043at2759"/>
<dbReference type="EMBL" id="JRES01000933">
    <property type="protein sequence ID" value="KNC27120.1"/>
    <property type="molecule type" value="Genomic_DNA"/>
</dbReference>
<keyword evidence="1" id="KW-0732">Signal</keyword>
<sequence length="347" mass="40585">MEGHIIFSILFYLFLAQTAFSKPIDVSSEESSEEVEAVLKKLQTNGTESEKLILSRKGNYLLIPQKFTYNAYNATKHMLQDEALKINKNSEILEFKKNFILFLDKYDPAANLQETHKTMEFFRNITAHYFELSEEKMTPESKFIIDLLNKYQIKDVAIDLNELEAFVDKWRITGSASEKLVIFTLDSLITIPQQCAANATNATQYLLKDASLNGNLKPEIEEFKNKLNLYLENYDPTSSNIISIYFSMEVFHNIIESYYLLPPKQVTEDKKLIIDLLNKYNCNNYSITLIDHIVNFTEEFKRRFEDFKNDLKEPLLVWYDKFIKLTTFPEKMTAIDELINLAQENRK</sequence>
<feature type="chain" id="PRO_5005535653" description="Protein G12" evidence="1">
    <location>
        <begin position="22"/>
        <end position="347"/>
    </location>
</feature>